<dbReference type="STRING" id="1229726.GRFL_0260"/>
<dbReference type="Gene3D" id="3.30.360.10">
    <property type="entry name" value="Dihydrodipicolinate Reductase, domain 2"/>
    <property type="match status" value="1"/>
</dbReference>
<dbReference type="Proteomes" id="UP000186230">
    <property type="component" value="Chromosome"/>
</dbReference>
<dbReference type="Pfam" id="PF22725">
    <property type="entry name" value="GFO_IDH_MocA_C3"/>
    <property type="match status" value="1"/>
</dbReference>
<dbReference type="GO" id="GO:0000166">
    <property type="term" value="F:nucleotide binding"/>
    <property type="evidence" value="ECO:0007669"/>
    <property type="project" value="InterPro"/>
</dbReference>
<dbReference type="Pfam" id="PF01408">
    <property type="entry name" value="GFO_IDH_MocA"/>
    <property type="match status" value="1"/>
</dbReference>
<evidence type="ECO:0000259" key="3">
    <source>
        <dbReference type="Pfam" id="PF22725"/>
    </source>
</evidence>
<dbReference type="InterPro" id="IPR050463">
    <property type="entry name" value="Gfo/Idh/MocA_oxidrdct_glycsds"/>
</dbReference>
<dbReference type="PANTHER" id="PTHR43818">
    <property type="entry name" value="BCDNA.GH03377"/>
    <property type="match status" value="1"/>
</dbReference>
<sequence>MKSRRNFIRKSGLLLGAAFLPFPGCINFSQKKKLGVALVGLGYYSTDLLAPALQQTSYCELKGIVTGSPEKIPVWKQRYGIKDSNIYNYQNMHQIADNDEIDVIYIVLPTGLHAEYAIKAANTGKHVWCEKPMARTAKECQQIIDACNANKVKLSIGYRMQHEKNTKTIMEWAKTQPYGQIQEVSSQAGYNGGTINPWKLKKEMGGGAIYDMGVYTINAARYSTGLEPVAVTATQSTRRPEIFTEVDETTEFKMEFPGGIIVNGKTSFGQNLNKLAITAKDGWYYLEPMQAYSGVRGKTSDGKVLAPMGKTQQAVQMDDDALAILEDRPVRVPGEEGMKDIAIVEKINASAANGSQRVSL</sequence>
<dbReference type="PRINTS" id="PR01775">
    <property type="entry name" value="GLFROXRDTASE"/>
</dbReference>
<dbReference type="InterPro" id="IPR036291">
    <property type="entry name" value="NAD(P)-bd_dom_sf"/>
</dbReference>
<evidence type="ECO:0000313" key="5">
    <source>
        <dbReference type="Proteomes" id="UP000186230"/>
    </source>
</evidence>
<keyword evidence="5" id="KW-1185">Reference proteome</keyword>
<dbReference type="SUPFAM" id="SSF51735">
    <property type="entry name" value="NAD(P)-binding Rossmann-fold domains"/>
    <property type="match status" value="1"/>
</dbReference>
<dbReference type="InterPro" id="IPR055170">
    <property type="entry name" value="GFO_IDH_MocA-like_dom"/>
</dbReference>
<dbReference type="SUPFAM" id="SSF55347">
    <property type="entry name" value="Glyceraldehyde-3-phosphate dehydrogenase-like, C-terminal domain"/>
    <property type="match status" value="1"/>
</dbReference>
<dbReference type="Gene3D" id="3.40.50.720">
    <property type="entry name" value="NAD(P)-binding Rossmann-like Domain"/>
    <property type="match status" value="1"/>
</dbReference>
<dbReference type="AlphaFoldDB" id="A0A1L7I1C1"/>
<dbReference type="KEGG" id="gfl:GRFL_0260"/>
<evidence type="ECO:0000259" key="2">
    <source>
        <dbReference type="Pfam" id="PF01408"/>
    </source>
</evidence>
<accession>A0A1L7I1C1</accession>
<feature type="domain" description="GFO/IDH/MocA-like oxidoreductase" evidence="3">
    <location>
        <begin position="170"/>
        <end position="272"/>
    </location>
</feature>
<dbReference type="EMBL" id="CP016359">
    <property type="protein sequence ID" value="APU66984.1"/>
    <property type="molecule type" value="Genomic_DNA"/>
</dbReference>
<protein>
    <submittedName>
        <fullName evidence="4">Glucose-fructose oxidoreductase</fullName>
    </submittedName>
</protein>
<dbReference type="GO" id="GO:0016491">
    <property type="term" value="F:oxidoreductase activity"/>
    <property type="evidence" value="ECO:0007669"/>
    <property type="project" value="UniProtKB-KW"/>
</dbReference>
<dbReference type="RefSeq" id="WP_083642765.1">
    <property type="nucleotide sequence ID" value="NZ_AMRU01000008.1"/>
</dbReference>
<gene>
    <name evidence="4" type="ORF">GRFL_0260</name>
</gene>
<keyword evidence="1" id="KW-0560">Oxidoreductase</keyword>
<feature type="domain" description="Gfo/Idh/MocA-like oxidoreductase N-terminal" evidence="2">
    <location>
        <begin position="35"/>
        <end position="158"/>
    </location>
</feature>
<evidence type="ECO:0000256" key="1">
    <source>
        <dbReference type="ARBA" id="ARBA00023002"/>
    </source>
</evidence>
<proteinExistence type="predicted"/>
<reference evidence="4 5" key="1">
    <citation type="submission" date="2016-07" db="EMBL/GenBank/DDBJ databases">
        <title>Multi-omics approach to identify versatile polysaccharide utilization systems of a marine flavobacterium Gramella flava.</title>
        <authorList>
            <person name="Tang K."/>
        </authorList>
    </citation>
    <scope>NUCLEOTIDE SEQUENCE [LARGE SCALE GENOMIC DNA]</scope>
    <source>
        <strain evidence="4 5">JLT2011</strain>
    </source>
</reference>
<dbReference type="InterPro" id="IPR000683">
    <property type="entry name" value="Gfo/Idh/MocA-like_OxRdtase_N"/>
</dbReference>
<name>A0A1L7I1C1_9FLAO</name>
<organism evidence="4 5">
    <name type="scientific">Christiangramia flava JLT2011</name>
    <dbReference type="NCBI Taxonomy" id="1229726"/>
    <lineage>
        <taxon>Bacteria</taxon>
        <taxon>Pseudomonadati</taxon>
        <taxon>Bacteroidota</taxon>
        <taxon>Flavobacteriia</taxon>
        <taxon>Flavobacteriales</taxon>
        <taxon>Flavobacteriaceae</taxon>
        <taxon>Christiangramia</taxon>
    </lineage>
</organism>
<dbReference type="InterPro" id="IPR008354">
    <property type="entry name" value="Glc-Fru_OxRdtase_bac"/>
</dbReference>
<dbReference type="OrthoDB" id="9795543at2"/>
<evidence type="ECO:0000313" key="4">
    <source>
        <dbReference type="EMBL" id="APU66984.1"/>
    </source>
</evidence>
<dbReference type="PANTHER" id="PTHR43818:SF11">
    <property type="entry name" value="BCDNA.GH03377"/>
    <property type="match status" value="1"/>
</dbReference>